<feature type="region of interest" description="Disordered" evidence="1">
    <location>
        <begin position="692"/>
        <end position="716"/>
    </location>
</feature>
<proteinExistence type="predicted"/>
<dbReference type="RefSeq" id="WP_378061840.1">
    <property type="nucleotide sequence ID" value="NZ_JBHSIS010000025.1"/>
</dbReference>
<feature type="chain" id="PRO_5046517349" evidence="2">
    <location>
        <begin position="22"/>
        <end position="822"/>
    </location>
</feature>
<dbReference type="EMBL" id="JBHSIS010000025">
    <property type="protein sequence ID" value="MFC4859022.1"/>
    <property type="molecule type" value="Genomic_DNA"/>
</dbReference>
<sequence length="822" mass="88502">MRGRIVLAAVLGAAAFVTAPAAPADPSTQDVLSARGPVGWQTYRDLTAAAQLRQDSQVRQFSSYDRTGGNDDGFDNTYSCLRHSSDGCVIAERRGAGEIDSMWFTRDYGSMVHNGRIRVELDGRVVVDELLQELVDGRAGAPFVWPLVGNGDDTAGGSVIKVPMPYRESMRVTVQKDPFFYHVTYREFPDARGVTTFNPRDAAQDVVNRLRGFGVRDPKPALPGAGAQRFSGDVAPGAAASVASLSGSGWVSQVRVRLPEVVASPRVGNDGRAFGAGGSSAFTVAVDRNNNGVRLTRRVDPVIANQVARITVDGREIGTVDSGPVRNGQWVDQVIDVPAAVARGKSSLKVGVEYVSSALDVNEFRYDVHSRLGDTWTRTDVLDLGPGHDGEEEAHGYTIRNQSWEGTRVYRYPADPAQVTRSDALLEGARLRATFDGRTTVDAPVGEFFGSGIGEYDTRTLFSSIDATAEGWYTAWWPMPYGRSATFELVNGSGVPITGAVVEVTSARDRAVAGGLSSGRLGYFNATHRRGDTVPDRSWNFLEAEGTGVFYGVTHSMRGNIPAGNRRNYLEGDETVYVDGAASPTLYGTGSEDFYESGWYFRDGTTFVMPEAGNPAYELDGDGCRYDCTGAYRLMVADAVSFGASLRFDIEHGPADNEPADYSSTAYWYGTTGKSLTETDAVDATSDESRAAHGYEAAGETRGPLTSTFEGRGDTTPVTRDVTTATGEVSFTVEMARDNKGVRLLRLGDQNAAYQRATVLVNGKRVGEWLQPLGNTHSRWLEDSFELPASATGGKSSVTVTIRPAPDGPAWSAATYRVLSRG</sequence>
<accession>A0ABV9SEW0</accession>
<evidence type="ECO:0000256" key="2">
    <source>
        <dbReference type="SAM" id="SignalP"/>
    </source>
</evidence>
<evidence type="ECO:0000313" key="3">
    <source>
        <dbReference type="EMBL" id="MFC4859022.1"/>
    </source>
</evidence>
<feature type="signal peptide" evidence="2">
    <location>
        <begin position="1"/>
        <end position="21"/>
    </location>
</feature>
<name>A0ABV9SEW0_9PSEU</name>
<dbReference type="GO" id="GO:0016787">
    <property type="term" value="F:hydrolase activity"/>
    <property type="evidence" value="ECO:0007669"/>
    <property type="project" value="UniProtKB-KW"/>
</dbReference>
<evidence type="ECO:0000256" key="1">
    <source>
        <dbReference type="SAM" id="MobiDB-lite"/>
    </source>
</evidence>
<keyword evidence="4" id="KW-1185">Reference proteome</keyword>
<dbReference type="Proteomes" id="UP001595859">
    <property type="component" value="Unassembled WGS sequence"/>
</dbReference>
<dbReference type="Gene3D" id="2.60.120.1390">
    <property type="match status" value="3"/>
</dbReference>
<comment type="caution">
    <text evidence="3">The sequence shown here is derived from an EMBL/GenBank/DDBJ whole genome shotgun (WGS) entry which is preliminary data.</text>
</comment>
<dbReference type="InterPro" id="IPR021345">
    <property type="entry name" value="DUF2961"/>
</dbReference>
<keyword evidence="3" id="KW-0378">Hydrolase</keyword>
<dbReference type="Pfam" id="PF11175">
    <property type="entry name" value="DUF2961"/>
    <property type="match status" value="1"/>
</dbReference>
<protein>
    <submittedName>
        <fullName evidence="3">Glycoside hydrolase family 172 protein</fullName>
    </submittedName>
</protein>
<keyword evidence="2" id="KW-0732">Signal</keyword>
<organism evidence="3 4">
    <name type="scientific">Actinophytocola glycyrrhizae</name>
    <dbReference type="NCBI Taxonomy" id="2044873"/>
    <lineage>
        <taxon>Bacteria</taxon>
        <taxon>Bacillati</taxon>
        <taxon>Actinomycetota</taxon>
        <taxon>Actinomycetes</taxon>
        <taxon>Pseudonocardiales</taxon>
        <taxon>Pseudonocardiaceae</taxon>
    </lineage>
</organism>
<evidence type="ECO:0000313" key="4">
    <source>
        <dbReference type="Proteomes" id="UP001595859"/>
    </source>
</evidence>
<reference evidence="4" key="1">
    <citation type="journal article" date="2019" name="Int. J. Syst. Evol. Microbiol.">
        <title>The Global Catalogue of Microorganisms (GCM) 10K type strain sequencing project: providing services to taxonomists for standard genome sequencing and annotation.</title>
        <authorList>
            <consortium name="The Broad Institute Genomics Platform"/>
            <consortium name="The Broad Institute Genome Sequencing Center for Infectious Disease"/>
            <person name="Wu L."/>
            <person name="Ma J."/>
        </authorList>
    </citation>
    <scope>NUCLEOTIDE SEQUENCE [LARGE SCALE GENOMIC DNA]</scope>
    <source>
        <strain evidence="4">ZS-22-S1</strain>
    </source>
</reference>
<gene>
    <name evidence="3" type="ORF">ACFPCV_36455</name>
</gene>